<gene>
    <name evidence="1" type="ORF">QAD02_002593</name>
</gene>
<protein>
    <submittedName>
        <fullName evidence="1">Uncharacterized protein</fullName>
    </submittedName>
</protein>
<sequence>MDRHFDSFHIPAEQPGTCCRERSLLLYGEYVWRLNPTGVDNGFPKSINSIWKELPISIDAAFTYKNGKTYFFKGTRYWRYVGNELDGEYPKDISDGFTGIPDDIDAASVWTGNGKIYFYKGTKFWRFDPSQKPPVKDEYPKPISNWVGIPDNIDASLTFHGFTYFFKGAGYFRFNDRTFS</sequence>
<feature type="non-terminal residue" evidence="1">
    <location>
        <position position="180"/>
    </location>
</feature>
<evidence type="ECO:0000313" key="2">
    <source>
        <dbReference type="Proteomes" id="UP001239111"/>
    </source>
</evidence>
<organism evidence="1 2">
    <name type="scientific">Eretmocerus hayati</name>
    <dbReference type="NCBI Taxonomy" id="131215"/>
    <lineage>
        <taxon>Eukaryota</taxon>
        <taxon>Metazoa</taxon>
        <taxon>Ecdysozoa</taxon>
        <taxon>Arthropoda</taxon>
        <taxon>Hexapoda</taxon>
        <taxon>Insecta</taxon>
        <taxon>Pterygota</taxon>
        <taxon>Neoptera</taxon>
        <taxon>Endopterygota</taxon>
        <taxon>Hymenoptera</taxon>
        <taxon>Apocrita</taxon>
        <taxon>Proctotrupomorpha</taxon>
        <taxon>Chalcidoidea</taxon>
        <taxon>Aphelinidae</taxon>
        <taxon>Aphelininae</taxon>
        <taxon>Eretmocerus</taxon>
    </lineage>
</organism>
<keyword evidence="2" id="KW-1185">Reference proteome</keyword>
<comment type="caution">
    <text evidence="1">The sequence shown here is derived from an EMBL/GenBank/DDBJ whole genome shotgun (WGS) entry which is preliminary data.</text>
</comment>
<reference evidence="1" key="1">
    <citation type="submission" date="2023-04" db="EMBL/GenBank/DDBJ databases">
        <title>A chromosome-level genome assembly of the parasitoid wasp Eretmocerus hayati.</title>
        <authorList>
            <person name="Zhong Y."/>
            <person name="Liu S."/>
            <person name="Liu Y."/>
        </authorList>
    </citation>
    <scope>NUCLEOTIDE SEQUENCE</scope>
    <source>
        <strain evidence="1">ZJU_SS_LIU_2023</strain>
    </source>
</reference>
<accession>A0ACC2NJ90</accession>
<dbReference type="Proteomes" id="UP001239111">
    <property type="component" value="Chromosome 3"/>
</dbReference>
<dbReference type="EMBL" id="CM056743">
    <property type="protein sequence ID" value="KAJ8671334.1"/>
    <property type="molecule type" value="Genomic_DNA"/>
</dbReference>
<proteinExistence type="predicted"/>
<evidence type="ECO:0000313" key="1">
    <source>
        <dbReference type="EMBL" id="KAJ8671334.1"/>
    </source>
</evidence>
<name>A0ACC2NJ90_9HYME</name>